<name>A0AAE1YP03_9LAMI</name>
<reference evidence="2" key="1">
    <citation type="submission" date="2020-06" db="EMBL/GenBank/DDBJ databases">
        <authorList>
            <person name="Li T."/>
            <person name="Hu X."/>
            <person name="Zhang T."/>
            <person name="Song X."/>
            <person name="Zhang H."/>
            <person name="Dai N."/>
            <person name="Sheng W."/>
            <person name="Hou X."/>
            <person name="Wei L."/>
        </authorList>
    </citation>
    <scope>NUCLEOTIDE SEQUENCE</scope>
    <source>
        <strain evidence="2">3651</strain>
        <tissue evidence="2">Leaf</tissue>
    </source>
</reference>
<keyword evidence="3" id="KW-1185">Reference proteome</keyword>
<evidence type="ECO:0000259" key="1">
    <source>
        <dbReference type="Pfam" id="PF13456"/>
    </source>
</evidence>
<reference evidence="2" key="2">
    <citation type="journal article" date="2024" name="Plant">
        <title>Genomic evolution and insights into agronomic trait innovations of Sesamum species.</title>
        <authorList>
            <person name="Miao H."/>
            <person name="Wang L."/>
            <person name="Qu L."/>
            <person name="Liu H."/>
            <person name="Sun Y."/>
            <person name="Le M."/>
            <person name="Wang Q."/>
            <person name="Wei S."/>
            <person name="Zheng Y."/>
            <person name="Lin W."/>
            <person name="Duan Y."/>
            <person name="Cao H."/>
            <person name="Xiong S."/>
            <person name="Wang X."/>
            <person name="Wei L."/>
            <person name="Li C."/>
            <person name="Ma Q."/>
            <person name="Ju M."/>
            <person name="Zhao R."/>
            <person name="Li G."/>
            <person name="Mu C."/>
            <person name="Tian Q."/>
            <person name="Mei H."/>
            <person name="Zhang T."/>
            <person name="Gao T."/>
            <person name="Zhang H."/>
        </authorList>
    </citation>
    <scope>NUCLEOTIDE SEQUENCE</scope>
    <source>
        <strain evidence="2">3651</strain>
    </source>
</reference>
<dbReference type="InterPro" id="IPR036397">
    <property type="entry name" value="RNaseH_sf"/>
</dbReference>
<feature type="domain" description="RNase H type-1" evidence="1">
    <location>
        <begin position="59"/>
        <end position="180"/>
    </location>
</feature>
<dbReference type="AlphaFoldDB" id="A0AAE1YP03"/>
<dbReference type="Pfam" id="PF13456">
    <property type="entry name" value="RVT_3"/>
    <property type="match status" value="1"/>
</dbReference>
<dbReference type="GO" id="GO:0004523">
    <property type="term" value="F:RNA-DNA hybrid ribonuclease activity"/>
    <property type="evidence" value="ECO:0007669"/>
    <property type="project" value="InterPro"/>
</dbReference>
<dbReference type="InterPro" id="IPR002156">
    <property type="entry name" value="RNaseH_domain"/>
</dbReference>
<evidence type="ECO:0000313" key="3">
    <source>
        <dbReference type="Proteomes" id="UP001293254"/>
    </source>
</evidence>
<feature type="non-terminal residue" evidence="2">
    <location>
        <position position="1"/>
    </location>
</feature>
<accession>A0AAE1YP03</accession>
<dbReference type="InterPro" id="IPR012337">
    <property type="entry name" value="RNaseH-like_sf"/>
</dbReference>
<dbReference type="GO" id="GO:0003676">
    <property type="term" value="F:nucleic acid binding"/>
    <property type="evidence" value="ECO:0007669"/>
    <property type="project" value="InterPro"/>
</dbReference>
<dbReference type="Gene3D" id="3.30.420.10">
    <property type="entry name" value="Ribonuclease H-like superfamily/Ribonuclease H"/>
    <property type="match status" value="1"/>
</dbReference>
<sequence length="206" mass="23383">ARGWRRARARPRTHSYCSIGLDDTYLKAFQEANKKHARNPADPQYTRWIPSSTGKVKINFDGALFKVPAGAGAGMVARDHNGFCVAWNYQFIPHILDAEHAEALALRMLVEIAIARGWKDVVLEGDCWTLVKKIKEDSNDISYIGPIVQETKVLLRRFSMWNIRWIARDNNKAAHNLAHLACSWQIQQPFLPVNVISAIQVDLYST</sequence>
<dbReference type="InterPro" id="IPR044730">
    <property type="entry name" value="RNase_H-like_dom_plant"/>
</dbReference>
<protein>
    <recommendedName>
        <fullName evidence="1">RNase H type-1 domain-containing protein</fullName>
    </recommendedName>
</protein>
<dbReference type="PANTHER" id="PTHR47074">
    <property type="entry name" value="BNAC02G40300D PROTEIN"/>
    <property type="match status" value="1"/>
</dbReference>
<gene>
    <name evidence="2" type="ORF">Salat_1117700</name>
</gene>
<dbReference type="PANTHER" id="PTHR47074:SF11">
    <property type="entry name" value="REVERSE TRANSCRIPTASE-LIKE PROTEIN"/>
    <property type="match status" value="1"/>
</dbReference>
<dbReference type="CDD" id="cd06222">
    <property type="entry name" value="RNase_H_like"/>
    <property type="match status" value="1"/>
</dbReference>
<dbReference type="Proteomes" id="UP001293254">
    <property type="component" value="Unassembled WGS sequence"/>
</dbReference>
<comment type="caution">
    <text evidence="2">The sequence shown here is derived from an EMBL/GenBank/DDBJ whole genome shotgun (WGS) entry which is preliminary data.</text>
</comment>
<evidence type="ECO:0000313" key="2">
    <source>
        <dbReference type="EMBL" id="KAK4433554.1"/>
    </source>
</evidence>
<dbReference type="EMBL" id="JACGWO010000003">
    <property type="protein sequence ID" value="KAK4433554.1"/>
    <property type="molecule type" value="Genomic_DNA"/>
</dbReference>
<dbReference type="SUPFAM" id="SSF53098">
    <property type="entry name" value="Ribonuclease H-like"/>
    <property type="match status" value="1"/>
</dbReference>
<proteinExistence type="predicted"/>
<organism evidence="2 3">
    <name type="scientific">Sesamum alatum</name>
    <dbReference type="NCBI Taxonomy" id="300844"/>
    <lineage>
        <taxon>Eukaryota</taxon>
        <taxon>Viridiplantae</taxon>
        <taxon>Streptophyta</taxon>
        <taxon>Embryophyta</taxon>
        <taxon>Tracheophyta</taxon>
        <taxon>Spermatophyta</taxon>
        <taxon>Magnoliopsida</taxon>
        <taxon>eudicotyledons</taxon>
        <taxon>Gunneridae</taxon>
        <taxon>Pentapetalae</taxon>
        <taxon>asterids</taxon>
        <taxon>lamiids</taxon>
        <taxon>Lamiales</taxon>
        <taxon>Pedaliaceae</taxon>
        <taxon>Sesamum</taxon>
    </lineage>
</organism>
<dbReference type="InterPro" id="IPR052929">
    <property type="entry name" value="RNase_H-like_EbsB-rel"/>
</dbReference>